<protein>
    <recommendedName>
        <fullName evidence="3">ABM domain-containing protein</fullName>
    </recommendedName>
</protein>
<name>A0A0A8X7U1_MESS1</name>
<dbReference type="AlphaFoldDB" id="A0A0A8X7U1"/>
<proteinExistence type="predicted"/>
<gene>
    <name evidence="1" type="ORF">SAMD00020551_4139</name>
</gene>
<comment type="caution">
    <text evidence="1">The sequence shown here is derived from an EMBL/GenBank/DDBJ whole genome shotgun (WGS) entry which is preliminary data.</text>
</comment>
<dbReference type="RefSeq" id="WP_052442242.1">
    <property type="nucleotide sequence ID" value="NZ_BASE01000102.1"/>
</dbReference>
<dbReference type="OrthoDB" id="2967153at2"/>
<dbReference type="EMBL" id="BASE01000102">
    <property type="protein sequence ID" value="GAM15968.1"/>
    <property type="molecule type" value="Genomic_DNA"/>
</dbReference>
<accession>A0A0A8X7U1</accession>
<sequence>MIQMIVQYEVKQNLLSQYHETIDIISSMLPDFEADMFSCSQSEERNIFIESFYVPTEAHYHALKKMRLSRNHSVFGILEDFVPGGLERIGFMAIKQKR</sequence>
<keyword evidence="2" id="KW-1185">Reference proteome</keyword>
<evidence type="ECO:0000313" key="2">
    <source>
        <dbReference type="Proteomes" id="UP000031014"/>
    </source>
</evidence>
<organism evidence="1 2">
    <name type="scientific">Mesobacillus selenatarsenatis (strain DSM 18680 / JCM 14380 / FERM P-15431 / SF-1)</name>
    <dbReference type="NCBI Taxonomy" id="1321606"/>
    <lineage>
        <taxon>Bacteria</taxon>
        <taxon>Bacillati</taxon>
        <taxon>Bacillota</taxon>
        <taxon>Bacilli</taxon>
        <taxon>Bacillales</taxon>
        <taxon>Bacillaceae</taxon>
        <taxon>Mesobacillus</taxon>
    </lineage>
</organism>
<evidence type="ECO:0000313" key="1">
    <source>
        <dbReference type="EMBL" id="GAM15968.1"/>
    </source>
</evidence>
<dbReference type="Proteomes" id="UP000031014">
    <property type="component" value="Unassembled WGS sequence"/>
</dbReference>
<evidence type="ECO:0008006" key="3">
    <source>
        <dbReference type="Google" id="ProtNLM"/>
    </source>
</evidence>
<dbReference type="STRING" id="1321606.SAMD00020551_4139"/>
<reference evidence="1 2" key="1">
    <citation type="submission" date="2013-06" db="EMBL/GenBank/DDBJ databases">
        <title>Whole genome shotgun sequence of Bacillus selenatarsenatis SF-1.</title>
        <authorList>
            <person name="Kuroda M."/>
            <person name="Sei K."/>
            <person name="Yamashita M."/>
            <person name="Ike M."/>
        </authorList>
    </citation>
    <scope>NUCLEOTIDE SEQUENCE [LARGE SCALE GENOMIC DNA]</scope>
    <source>
        <strain evidence="1 2">SF-1</strain>
    </source>
</reference>